<accession>A0A232EMK9</accession>
<name>A0A232EMK9_9HYME</name>
<keyword evidence="1" id="KW-0175">Coiled coil</keyword>
<comment type="caution">
    <text evidence="3">The sequence shown here is derived from an EMBL/GenBank/DDBJ whole genome shotgun (WGS) entry which is preliminary data.</text>
</comment>
<dbReference type="EMBL" id="NNAY01003335">
    <property type="protein sequence ID" value="OXU19599.1"/>
    <property type="molecule type" value="Genomic_DNA"/>
</dbReference>
<reference evidence="3 4" key="1">
    <citation type="journal article" date="2017" name="Curr. Biol.">
        <title>The Evolution of Venom by Co-option of Single-Copy Genes.</title>
        <authorList>
            <person name="Martinson E.O."/>
            <person name="Mrinalini"/>
            <person name="Kelkar Y.D."/>
            <person name="Chang C.H."/>
            <person name="Werren J.H."/>
        </authorList>
    </citation>
    <scope>NUCLEOTIDE SEQUENCE [LARGE SCALE GENOMIC DNA]</scope>
    <source>
        <strain evidence="3 4">Alberta</strain>
        <tissue evidence="3">Whole body</tissue>
    </source>
</reference>
<evidence type="ECO:0000313" key="3">
    <source>
        <dbReference type="EMBL" id="OXU19599.1"/>
    </source>
</evidence>
<feature type="coiled-coil region" evidence="1">
    <location>
        <begin position="11"/>
        <end position="48"/>
    </location>
</feature>
<feature type="region of interest" description="Disordered" evidence="2">
    <location>
        <begin position="228"/>
        <end position="250"/>
    </location>
</feature>
<organism evidence="3 4">
    <name type="scientific">Trichomalopsis sarcophagae</name>
    <dbReference type="NCBI Taxonomy" id="543379"/>
    <lineage>
        <taxon>Eukaryota</taxon>
        <taxon>Metazoa</taxon>
        <taxon>Ecdysozoa</taxon>
        <taxon>Arthropoda</taxon>
        <taxon>Hexapoda</taxon>
        <taxon>Insecta</taxon>
        <taxon>Pterygota</taxon>
        <taxon>Neoptera</taxon>
        <taxon>Endopterygota</taxon>
        <taxon>Hymenoptera</taxon>
        <taxon>Apocrita</taxon>
        <taxon>Proctotrupomorpha</taxon>
        <taxon>Chalcidoidea</taxon>
        <taxon>Pteromalidae</taxon>
        <taxon>Pteromalinae</taxon>
        <taxon>Trichomalopsis</taxon>
    </lineage>
</organism>
<dbReference type="AlphaFoldDB" id="A0A232EMK9"/>
<gene>
    <name evidence="3" type="ORF">TSAR_005238</name>
</gene>
<evidence type="ECO:0000256" key="2">
    <source>
        <dbReference type="SAM" id="MobiDB-lite"/>
    </source>
</evidence>
<dbReference type="Proteomes" id="UP000215335">
    <property type="component" value="Unassembled WGS sequence"/>
</dbReference>
<proteinExistence type="predicted"/>
<evidence type="ECO:0000313" key="4">
    <source>
        <dbReference type="Proteomes" id="UP000215335"/>
    </source>
</evidence>
<keyword evidence="4" id="KW-1185">Reference proteome</keyword>
<feature type="compositionally biased region" description="Basic residues" evidence="2">
    <location>
        <begin position="240"/>
        <end position="249"/>
    </location>
</feature>
<protein>
    <submittedName>
        <fullName evidence="3">Uncharacterized protein</fullName>
    </submittedName>
</protein>
<sequence>MYEELAVSLENEYQINEFKEYQQQQQQIEEQNKQRQEEEKQVETIDLTESQVELDQVMPSVNILQTSDVIKLIEAILKIMPILQQNVEIRNLSQQFENFSKTFSTWMQPQQQMKRKKTANAEVNSKKNKIVKKPKKESVNATISKQVLKDLQKLNVETIDLTESQVELDQVMPSVNILQTSDVIKLIEAILIIMPILQQNVEIRNLSQQFENFSKTFSTWMQPQQQMKRKKTTNAEMNSKKNKNAKKPKKESFKGYFFELEV</sequence>
<evidence type="ECO:0000256" key="1">
    <source>
        <dbReference type="SAM" id="Coils"/>
    </source>
</evidence>